<dbReference type="Gene3D" id="3.30.230.10">
    <property type="match status" value="1"/>
</dbReference>
<evidence type="ECO:0000313" key="13">
    <source>
        <dbReference type="Proteomes" id="UP001290462"/>
    </source>
</evidence>
<dbReference type="GO" id="GO:0005829">
    <property type="term" value="C:cytosol"/>
    <property type="evidence" value="ECO:0007669"/>
    <property type="project" value="TreeGrafter"/>
</dbReference>
<evidence type="ECO:0000313" key="12">
    <source>
        <dbReference type="EMBL" id="MDZ5758967.1"/>
    </source>
</evidence>
<evidence type="ECO:0000256" key="9">
    <source>
        <dbReference type="ARBA" id="ARBA00029438"/>
    </source>
</evidence>
<keyword evidence="1" id="KW-0963">Cytoplasm</keyword>
<dbReference type="Pfam" id="PF08544">
    <property type="entry name" value="GHMP_kinases_C"/>
    <property type="match status" value="1"/>
</dbReference>
<dbReference type="PRINTS" id="PR00959">
    <property type="entry name" value="MEVGALKINASE"/>
</dbReference>
<dbReference type="RefSeq" id="WP_322808989.1">
    <property type="nucleotide sequence ID" value="NZ_JAVBVO010000003.1"/>
</dbReference>
<dbReference type="GO" id="GO:0005524">
    <property type="term" value="F:ATP binding"/>
    <property type="evidence" value="ECO:0007669"/>
    <property type="project" value="UniProtKB-KW"/>
</dbReference>
<evidence type="ECO:0000259" key="11">
    <source>
        <dbReference type="Pfam" id="PF08544"/>
    </source>
</evidence>
<keyword evidence="2" id="KW-0444">Lipid biosynthesis</keyword>
<reference evidence="12" key="1">
    <citation type="submission" date="2023-08" db="EMBL/GenBank/DDBJ databases">
        <title>Genomic characterization of piscicolin 126 produced by Carnobacterium maltaromaticum CM22 strain isolated from salmon (Salmo salar).</title>
        <authorList>
            <person name="Gonzalez-Gragera E."/>
            <person name="Garcia-Lopez J.D."/>
            <person name="Teso-Perez C."/>
            <person name="Gimenez-Hernandez I."/>
            <person name="Peralta-Sanchez J.M."/>
            <person name="Valdivia E."/>
            <person name="Montalban-Lopez M."/>
            <person name="Martin-Platero A.M."/>
            <person name="Banos A."/>
            <person name="Martinez-Bueno M."/>
        </authorList>
    </citation>
    <scope>NUCLEOTIDE SEQUENCE</scope>
    <source>
        <strain evidence="12">CM22</strain>
    </source>
</reference>
<dbReference type="InterPro" id="IPR000705">
    <property type="entry name" value="Galactokinase"/>
</dbReference>
<name>A0AAW9K5N4_CARML</name>
<evidence type="ECO:0000259" key="10">
    <source>
        <dbReference type="Pfam" id="PF00288"/>
    </source>
</evidence>
<feature type="domain" description="GHMP kinase C-terminal" evidence="11">
    <location>
        <begin position="225"/>
        <end position="303"/>
    </location>
</feature>
<dbReference type="PANTHER" id="PTHR43290">
    <property type="entry name" value="MEVALONATE KINASE"/>
    <property type="match status" value="1"/>
</dbReference>
<dbReference type="AlphaFoldDB" id="A0AAW9K5N4"/>
<dbReference type="GO" id="GO:0004335">
    <property type="term" value="F:galactokinase activity"/>
    <property type="evidence" value="ECO:0007669"/>
    <property type="project" value="InterPro"/>
</dbReference>
<dbReference type="GO" id="GO:0004496">
    <property type="term" value="F:mevalonate kinase activity"/>
    <property type="evidence" value="ECO:0007669"/>
    <property type="project" value="UniProtKB-EC"/>
</dbReference>
<dbReference type="InterPro" id="IPR020568">
    <property type="entry name" value="Ribosomal_Su5_D2-typ_SF"/>
</dbReference>
<dbReference type="Gene3D" id="3.30.70.890">
    <property type="entry name" value="GHMP kinase, C-terminal domain"/>
    <property type="match status" value="1"/>
</dbReference>
<dbReference type="GO" id="GO:0019287">
    <property type="term" value="P:isopentenyl diphosphate biosynthetic process, mevalonate pathway"/>
    <property type="evidence" value="ECO:0007669"/>
    <property type="project" value="TreeGrafter"/>
</dbReference>
<evidence type="ECO:0000256" key="8">
    <source>
        <dbReference type="ARBA" id="ARBA00023098"/>
    </source>
</evidence>
<protein>
    <submittedName>
        <fullName evidence="12">Mevalonate kinase</fullName>
        <ecNumber evidence="12">2.7.1.36</ecNumber>
    </submittedName>
</protein>
<keyword evidence="3 12" id="KW-0808">Transferase</keyword>
<dbReference type="NCBIfam" id="TIGR00549">
    <property type="entry name" value="mevalon_kin"/>
    <property type="match status" value="1"/>
</dbReference>
<dbReference type="SUPFAM" id="SSF54211">
    <property type="entry name" value="Ribosomal protein S5 domain 2-like"/>
    <property type="match status" value="1"/>
</dbReference>
<comment type="pathway">
    <text evidence="9">Isoprenoid biosynthesis; isopentenyl diphosphate biosynthesis via mevalonate pathway; isopentenyl diphosphate from (R)-mevalonate: step 1/3.</text>
</comment>
<evidence type="ECO:0000256" key="3">
    <source>
        <dbReference type="ARBA" id="ARBA00022679"/>
    </source>
</evidence>
<comment type="caution">
    <text evidence="12">The sequence shown here is derived from an EMBL/GenBank/DDBJ whole genome shotgun (WGS) entry which is preliminary data.</text>
</comment>
<evidence type="ECO:0000256" key="7">
    <source>
        <dbReference type="ARBA" id="ARBA00022842"/>
    </source>
</evidence>
<keyword evidence="8" id="KW-0443">Lipid metabolism</keyword>
<dbReference type="InterPro" id="IPR006205">
    <property type="entry name" value="Mev_gal_kin"/>
</dbReference>
<evidence type="ECO:0000256" key="2">
    <source>
        <dbReference type="ARBA" id="ARBA00022516"/>
    </source>
</evidence>
<feature type="domain" description="GHMP kinase N-terminal" evidence="10">
    <location>
        <begin position="81"/>
        <end position="154"/>
    </location>
</feature>
<dbReference type="InterPro" id="IPR014721">
    <property type="entry name" value="Ribsml_uS5_D2-typ_fold_subgr"/>
</dbReference>
<sequence>MTKLDSVGYGVATGKIILMGEHAVVYGEPAIALPFPAVRINAKVEKIAQSIVKLDCYFYQGPLTEAPQQLTNLITAIKESLAVLQQPQQGFKLSITSTVPAERGMGSSAAVAVATIRALFSYFKQPLADSVLLELTNQAEKIAHGNPSGLDAAMTSGSVPLYYVKNQPFAPISLNLKAYLIVADTGITGQTKKAVADVAALLESHPQEIGDKIVTLGNLVKQSKHAIEENNPVLLGGYMNQAQQILVDLTVSSPEIDLLVAAANQAGALGAKLTGGGRGGCLVALATTKSAAEQIEAALIEAGATITWIYQIGEK</sequence>
<evidence type="ECO:0000256" key="4">
    <source>
        <dbReference type="ARBA" id="ARBA00022741"/>
    </source>
</evidence>
<accession>A0AAW9K5N4</accession>
<evidence type="ECO:0000256" key="5">
    <source>
        <dbReference type="ARBA" id="ARBA00022777"/>
    </source>
</evidence>
<evidence type="ECO:0000256" key="1">
    <source>
        <dbReference type="ARBA" id="ARBA00022490"/>
    </source>
</evidence>
<dbReference type="InterPro" id="IPR006204">
    <property type="entry name" value="GHMP_kinase_N_dom"/>
</dbReference>
<gene>
    <name evidence="12" type="primary">mvk</name>
    <name evidence="12" type="ORF">RAK27_09895</name>
</gene>
<dbReference type="SUPFAM" id="SSF55060">
    <property type="entry name" value="GHMP Kinase, C-terminal domain"/>
    <property type="match status" value="1"/>
</dbReference>
<keyword evidence="7" id="KW-0460">Magnesium</keyword>
<dbReference type="GO" id="GO:0006012">
    <property type="term" value="P:galactose metabolic process"/>
    <property type="evidence" value="ECO:0007669"/>
    <property type="project" value="InterPro"/>
</dbReference>
<dbReference type="EC" id="2.7.1.36" evidence="12"/>
<dbReference type="EMBL" id="JAVBVO010000003">
    <property type="protein sequence ID" value="MDZ5758967.1"/>
    <property type="molecule type" value="Genomic_DNA"/>
</dbReference>
<proteinExistence type="predicted"/>
<evidence type="ECO:0000256" key="6">
    <source>
        <dbReference type="ARBA" id="ARBA00022840"/>
    </source>
</evidence>
<keyword evidence="5 12" id="KW-0418">Kinase</keyword>
<dbReference type="Pfam" id="PF00288">
    <property type="entry name" value="GHMP_kinases_N"/>
    <property type="match status" value="1"/>
</dbReference>
<keyword evidence="6" id="KW-0067">ATP-binding</keyword>
<keyword evidence="4" id="KW-0547">Nucleotide-binding</keyword>
<dbReference type="Proteomes" id="UP001290462">
    <property type="component" value="Unassembled WGS sequence"/>
</dbReference>
<dbReference type="PANTHER" id="PTHR43290:SF2">
    <property type="entry name" value="MEVALONATE KINASE"/>
    <property type="match status" value="1"/>
</dbReference>
<dbReference type="PRINTS" id="PR00473">
    <property type="entry name" value="GALCTOKINASE"/>
</dbReference>
<organism evidence="12 13">
    <name type="scientific">Carnobacterium maltaromaticum</name>
    <name type="common">Carnobacterium piscicola</name>
    <dbReference type="NCBI Taxonomy" id="2751"/>
    <lineage>
        <taxon>Bacteria</taxon>
        <taxon>Bacillati</taxon>
        <taxon>Bacillota</taxon>
        <taxon>Bacilli</taxon>
        <taxon>Lactobacillales</taxon>
        <taxon>Carnobacteriaceae</taxon>
        <taxon>Carnobacterium</taxon>
    </lineage>
</organism>
<dbReference type="InterPro" id="IPR036554">
    <property type="entry name" value="GHMP_kinase_C_sf"/>
</dbReference>
<dbReference type="InterPro" id="IPR013750">
    <property type="entry name" value="GHMP_kinase_C_dom"/>
</dbReference>